<proteinExistence type="predicted"/>
<evidence type="ECO:0000313" key="1">
    <source>
        <dbReference type="EMBL" id="GAG61833.1"/>
    </source>
</evidence>
<accession>X0ZN74</accession>
<sequence>MKTFLIVLVMMATADLGEDLYIIQEPKFQQPNQCVQFVQANTSMLVAKAQSEYIGRAVADIFCVPKNRLQLFLRPA</sequence>
<comment type="caution">
    <text evidence="1">The sequence shown here is derived from an EMBL/GenBank/DDBJ whole genome shotgun (WGS) entry which is preliminary data.</text>
</comment>
<dbReference type="EMBL" id="BART01009037">
    <property type="protein sequence ID" value="GAG61833.1"/>
    <property type="molecule type" value="Genomic_DNA"/>
</dbReference>
<name>X0ZN74_9ZZZZ</name>
<organism evidence="1">
    <name type="scientific">marine sediment metagenome</name>
    <dbReference type="NCBI Taxonomy" id="412755"/>
    <lineage>
        <taxon>unclassified sequences</taxon>
        <taxon>metagenomes</taxon>
        <taxon>ecological metagenomes</taxon>
    </lineage>
</organism>
<gene>
    <name evidence="1" type="ORF">S01H4_20145</name>
</gene>
<protein>
    <submittedName>
        <fullName evidence="1">Uncharacterized protein</fullName>
    </submittedName>
</protein>
<reference evidence="1" key="1">
    <citation type="journal article" date="2014" name="Front. Microbiol.">
        <title>High frequency of phylogenetically diverse reductive dehalogenase-homologous genes in deep subseafloor sedimentary metagenomes.</title>
        <authorList>
            <person name="Kawai M."/>
            <person name="Futagami T."/>
            <person name="Toyoda A."/>
            <person name="Takaki Y."/>
            <person name="Nishi S."/>
            <person name="Hori S."/>
            <person name="Arai W."/>
            <person name="Tsubouchi T."/>
            <person name="Morono Y."/>
            <person name="Uchiyama I."/>
            <person name="Ito T."/>
            <person name="Fujiyama A."/>
            <person name="Inagaki F."/>
            <person name="Takami H."/>
        </authorList>
    </citation>
    <scope>NUCLEOTIDE SEQUENCE</scope>
    <source>
        <strain evidence="1">Expedition CK06-06</strain>
    </source>
</reference>
<dbReference type="AlphaFoldDB" id="X0ZN74"/>